<dbReference type="Proteomes" id="UP000507470">
    <property type="component" value="Unassembled WGS sequence"/>
</dbReference>
<keyword evidence="2" id="KW-0472">Membrane</keyword>
<evidence type="ECO:0000256" key="1">
    <source>
        <dbReference type="SAM" id="MobiDB-lite"/>
    </source>
</evidence>
<evidence type="ECO:0000313" key="3">
    <source>
        <dbReference type="EMBL" id="CAC5372573.1"/>
    </source>
</evidence>
<reference evidence="3 4" key="1">
    <citation type="submission" date="2020-06" db="EMBL/GenBank/DDBJ databases">
        <authorList>
            <person name="Li R."/>
            <person name="Bekaert M."/>
        </authorList>
    </citation>
    <scope>NUCLEOTIDE SEQUENCE [LARGE SCALE GENOMIC DNA]</scope>
    <source>
        <strain evidence="4">wild</strain>
    </source>
</reference>
<feature type="transmembrane region" description="Helical" evidence="2">
    <location>
        <begin position="332"/>
        <end position="353"/>
    </location>
</feature>
<organism evidence="3 4">
    <name type="scientific">Mytilus coruscus</name>
    <name type="common">Sea mussel</name>
    <dbReference type="NCBI Taxonomy" id="42192"/>
    <lineage>
        <taxon>Eukaryota</taxon>
        <taxon>Metazoa</taxon>
        <taxon>Spiralia</taxon>
        <taxon>Lophotrochozoa</taxon>
        <taxon>Mollusca</taxon>
        <taxon>Bivalvia</taxon>
        <taxon>Autobranchia</taxon>
        <taxon>Pteriomorphia</taxon>
        <taxon>Mytilida</taxon>
        <taxon>Mytiloidea</taxon>
        <taxon>Mytilidae</taxon>
        <taxon>Mytilinae</taxon>
        <taxon>Mytilus</taxon>
    </lineage>
</organism>
<proteinExistence type="predicted"/>
<dbReference type="AlphaFoldDB" id="A0A6J8ASJ3"/>
<accession>A0A6J8ASJ3</accession>
<feature type="compositionally biased region" description="Polar residues" evidence="1">
    <location>
        <begin position="472"/>
        <end position="482"/>
    </location>
</feature>
<sequence>MKERSLFTGDSSLRNIETGVTADSFVNVDNSKDVGTAVIESLVGQNVNSKTSIKVDGELLVDPQLLFQRCTTVANGLFADISEIFKYELCSVPSSLFDNNGLPRQANKSILADAIWDFDGYGCLETGTNVHHVLDGHMPRYSVNKNYLQEIECEPDYFMPHEFQSNRYRGNGVEHCEFKKDRCNSEGMKLCSNGTTTDDGTCNCDYTNHYVPELPNQGDCFYAKNNRCQKSSMCTAFHYRNLFSHYLVVLYLKRSGVTPTYTNQNLSDQPDSGTSEAKCHCPTESRCIQKDENNADFITLQSEVTSTTLQDVSDKMNNGNSGDNNKIIIERLILIVSLSLCAIQFSVICYCLVVKKLVERKNTIRAVSFHGQSNTSYPVGTGDHYEEIDIELERNSNFFTHNTPVRRSPIQIESIRDSPGHMITITQDRSIKGTIAEALGDYTVSADENSSSDGNRSSHDFNYDSGYLNPYQPLQTNDSNTAEHPYNETTNDKLSKKSVDVNLGRSTASYICPLHDYSHSEITTDETATKMPYTDSIERSNEPEFYQSLDRRTSPSHKHPSVNIKQDKSS</sequence>
<feature type="compositionally biased region" description="Polar residues" evidence="1">
    <location>
        <begin position="446"/>
        <end position="455"/>
    </location>
</feature>
<evidence type="ECO:0000313" key="4">
    <source>
        <dbReference type="Proteomes" id="UP000507470"/>
    </source>
</evidence>
<keyword evidence="4" id="KW-1185">Reference proteome</keyword>
<evidence type="ECO:0000256" key="2">
    <source>
        <dbReference type="SAM" id="Phobius"/>
    </source>
</evidence>
<dbReference type="EMBL" id="CACVKT020001854">
    <property type="protein sequence ID" value="CAC5372573.1"/>
    <property type="molecule type" value="Genomic_DNA"/>
</dbReference>
<name>A0A6J8ASJ3_MYTCO</name>
<protein>
    <submittedName>
        <fullName evidence="3">Uncharacterized protein</fullName>
    </submittedName>
</protein>
<keyword evidence="2" id="KW-1133">Transmembrane helix</keyword>
<dbReference type="OrthoDB" id="10374837at2759"/>
<keyword evidence="2" id="KW-0812">Transmembrane</keyword>
<gene>
    <name evidence="3" type="ORF">MCOR_10626</name>
</gene>
<feature type="region of interest" description="Disordered" evidence="1">
    <location>
        <begin position="523"/>
        <end position="570"/>
    </location>
</feature>
<feature type="region of interest" description="Disordered" evidence="1">
    <location>
        <begin position="445"/>
        <end position="498"/>
    </location>
</feature>